<dbReference type="GO" id="GO:0006627">
    <property type="term" value="P:protein processing involved in protein targeting to mitochondrion"/>
    <property type="evidence" value="ECO:0007669"/>
    <property type="project" value="InterPro"/>
</dbReference>
<evidence type="ECO:0000256" key="1">
    <source>
        <dbReference type="ARBA" id="ARBA00004434"/>
    </source>
</evidence>
<dbReference type="PANTHER" id="PTHR46041">
    <property type="entry name" value="MITOCHONDRIAL INNER MEMBRANE PROTEASE SUBUNIT 2"/>
    <property type="match status" value="1"/>
</dbReference>
<organism evidence="13 14">
    <name type="scientific">Stephania japonica</name>
    <dbReference type="NCBI Taxonomy" id="461633"/>
    <lineage>
        <taxon>Eukaryota</taxon>
        <taxon>Viridiplantae</taxon>
        <taxon>Streptophyta</taxon>
        <taxon>Embryophyta</taxon>
        <taxon>Tracheophyta</taxon>
        <taxon>Spermatophyta</taxon>
        <taxon>Magnoliopsida</taxon>
        <taxon>Ranunculales</taxon>
        <taxon>Menispermaceae</taxon>
        <taxon>Menispermoideae</taxon>
        <taxon>Cissampelideae</taxon>
        <taxon>Stephania</taxon>
    </lineage>
</organism>
<accession>A0AAP0F972</accession>
<comment type="caution">
    <text evidence="13">The sequence shown here is derived from an EMBL/GenBank/DDBJ whole genome shotgun (WGS) entry which is preliminary data.</text>
</comment>
<sequence>MGTVSSFWAYTRKSLTAGLIAFTVSDRFASISPVRGLSMHPTFNPHTTSSLLESLMDDHVLVEKFCLEKYKFSHGDIVVFRSPSNYKEKHIKRIIALPGDWIKVPHQQDTLKIPEGHCWVEGDNATSSLDSRSFGPIPLGLIQGRATHIVWPPQRVGKLEKRMPQGRVVQY</sequence>
<keyword evidence="10" id="KW-0472">Membrane</keyword>
<keyword evidence="7" id="KW-0378">Hydrolase</keyword>
<evidence type="ECO:0000256" key="5">
    <source>
        <dbReference type="ARBA" id="ARBA00022692"/>
    </source>
</evidence>
<keyword evidence="9" id="KW-0496">Mitochondrion</keyword>
<keyword evidence="4" id="KW-0645">Protease</keyword>
<dbReference type="GO" id="GO:0004252">
    <property type="term" value="F:serine-type endopeptidase activity"/>
    <property type="evidence" value="ECO:0007669"/>
    <property type="project" value="InterPro"/>
</dbReference>
<comment type="subcellular location">
    <subcellularLocation>
        <location evidence="1">Mitochondrion inner membrane</location>
        <topology evidence="1">Single-pass membrane protein</topology>
    </subcellularLocation>
</comment>
<dbReference type="GO" id="GO:0042720">
    <property type="term" value="C:mitochondrial inner membrane peptidase complex"/>
    <property type="evidence" value="ECO:0007669"/>
    <property type="project" value="InterPro"/>
</dbReference>
<dbReference type="Pfam" id="PF10502">
    <property type="entry name" value="Peptidase_S26"/>
    <property type="match status" value="1"/>
</dbReference>
<keyword evidence="14" id="KW-1185">Reference proteome</keyword>
<dbReference type="Proteomes" id="UP001417504">
    <property type="component" value="Unassembled WGS sequence"/>
</dbReference>
<dbReference type="FunFam" id="2.10.109.10:FF:000005">
    <property type="entry name" value="Mitochondrial inner membrane protease subunit"/>
    <property type="match status" value="1"/>
</dbReference>
<keyword evidence="6" id="KW-0999">Mitochondrion inner membrane</keyword>
<evidence type="ECO:0000256" key="2">
    <source>
        <dbReference type="ARBA" id="ARBA00007066"/>
    </source>
</evidence>
<dbReference type="InterPro" id="IPR000223">
    <property type="entry name" value="Pept_S26A_signal_pept_1"/>
</dbReference>
<feature type="active site" evidence="11">
    <location>
        <position position="38"/>
    </location>
</feature>
<dbReference type="PANTHER" id="PTHR46041:SF2">
    <property type="entry name" value="MITOCHONDRIAL INNER MEMBRANE PROTEASE SUBUNIT 2"/>
    <property type="match status" value="1"/>
</dbReference>
<dbReference type="AlphaFoldDB" id="A0AAP0F972"/>
<protein>
    <recommendedName>
        <fullName evidence="3">Mitochondrial inner membrane protease subunit 2</fullName>
    </recommendedName>
</protein>
<evidence type="ECO:0000256" key="9">
    <source>
        <dbReference type="ARBA" id="ARBA00023128"/>
    </source>
</evidence>
<evidence type="ECO:0000256" key="7">
    <source>
        <dbReference type="ARBA" id="ARBA00022801"/>
    </source>
</evidence>
<dbReference type="CDD" id="cd06530">
    <property type="entry name" value="S26_SPase_I"/>
    <property type="match status" value="1"/>
</dbReference>
<dbReference type="PRINTS" id="PR00727">
    <property type="entry name" value="LEADERPTASE"/>
</dbReference>
<evidence type="ECO:0000256" key="3">
    <source>
        <dbReference type="ARBA" id="ARBA00013650"/>
    </source>
</evidence>
<dbReference type="GO" id="GO:0006465">
    <property type="term" value="P:signal peptide processing"/>
    <property type="evidence" value="ECO:0007669"/>
    <property type="project" value="InterPro"/>
</dbReference>
<dbReference type="InterPro" id="IPR019757">
    <property type="entry name" value="Pept_S26A_signal_pept_1_Lys-AS"/>
</dbReference>
<evidence type="ECO:0000313" key="13">
    <source>
        <dbReference type="EMBL" id="KAK9102939.1"/>
    </source>
</evidence>
<gene>
    <name evidence="13" type="ORF">Sjap_020193</name>
</gene>
<name>A0AAP0F972_9MAGN</name>
<dbReference type="InterPro" id="IPR037730">
    <property type="entry name" value="IMP2"/>
</dbReference>
<evidence type="ECO:0000256" key="11">
    <source>
        <dbReference type="PIRSR" id="PIRSR600223-1"/>
    </source>
</evidence>
<dbReference type="SUPFAM" id="SSF51306">
    <property type="entry name" value="LexA/Signal peptidase"/>
    <property type="match status" value="1"/>
</dbReference>
<keyword evidence="8" id="KW-1133">Transmembrane helix</keyword>
<dbReference type="NCBIfam" id="TIGR02227">
    <property type="entry name" value="sigpep_I_bact"/>
    <property type="match status" value="1"/>
</dbReference>
<proteinExistence type="inferred from homology"/>
<comment type="similarity">
    <text evidence="2">Belongs to the peptidase S26 family. IMP2 subfamily.</text>
</comment>
<evidence type="ECO:0000256" key="6">
    <source>
        <dbReference type="ARBA" id="ARBA00022792"/>
    </source>
</evidence>
<dbReference type="InterPro" id="IPR036286">
    <property type="entry name" value="LexA/Signal_pep-like_sf"/>
</dbReference>
<dbReference type="EMBL" id="JBBNAE010000008">
    <property type="protein sequence ID" value="KAK9102939.1"/>
    <property type="molecule type" value="Genomic_DNA"/>
</dbReference>
<dbReference type="PROSITE" id="PS00760">
    <property type="entry name" value="SPASE_I_2"/>
    <property type="match status" value="1"/>
</dbReference>
<evidence type="ECO:0000259" key="12">
    <source>
        <dbReference type="Pfam" id="PF10502"/>
    </source>
</evidence>
<feature type="domain" description="Peptidase S26" evidence="12">
    <location>
        <begin position="12"/>
        <end position="107"/>
    </location>
</feature>
<evidence type="ECO:0000313" key="14">
    <source>
        <dbReference type="Proteomes" id="UP001417504"/>
    </source>
</evidence>
<feature type="active site" evidence="11">
    <location>
        <position position="92"/>
    </location>
</feature>
<reference evidence="13 14" key="1">
    <citation type="submission" date="2024-01" db="EMBL/GenBank/DDBJ databases">
        <title>Genome assemblies of Stephania.</title>
        <authorList>
            <person name="Yang L."/>
        </authorList>
    </citation>
    <scope>NUCLEOTIDE SEQUENCE [LARGE SCALE GENOMIC DNA]</scope>
    <source>
        <strain evidence="13">QJT</strain>
        <tissue evidence="13">Leaf</tissue>
    </source>
</reference>
<evidence type="ECO:0000256" key="10">
    <source>
        <dbReference type="ARBA" id="ARBA00023136"/>
    </source>
</evidence>
<keyword evidence="5" id="KW-0812">Transmembrane</keyword>
<evidence type="ECO:0000256" key="4">
    <source>
        <dbReference type="ARBA" id="ARBA00022670"/>
    </source>
</evidence>
<dbReference type="Gene3D" id="2.10.109.10">
    <property type="entry name" value="Umud Fragment, subunit A"/>
    <property type="match status" value="1"/>
</dbReference>
<evidence type="ECO:0000256" key="8">
    <source>
        <dbReference type="ARBA" id="ARBA00022989"/>
    </source>
</evidence>
<dbReference type="InterPro" id="IPR019533">
    <property type="entry name" value="Peptidase_S26"/>
</dbReference>